<dbReference type="Proteomes" id="UP000182567">
    <property type="component" value="Chromosome"/>
</dbReference>
<name>A0A1J0EJY7_9PSED</name>
<sequence>MKPTAPDIYVVDGNITLFYGLHSDDFKKDILHSSLLAQLTANSTPDTWFADYKKTLNNLFWALKSFENRTIKKEPSSFLSLAKIGLSSALQEEQLQQLGHAFSIIKQLPDDSPIIKAVLNKIQRKNAPVAHPGSLIPGEKTTFTISTLLTIVCENKTTLSFHLSFKTSRAVDITILDQEISQRAILDDPETVLWTTHLQEDKYEGVRNRVTGKLGSTVNTHLFHIDPATPIHSMKG</sequence>
<accession>A0A1J0EJY7</accession>
<dbReference type="AlphaFoldDB" id="A0A1J0EJY7"/>
<protein>
    <submittedName>
        <fullName evidence="1">Uncharacterized protein</fullName>
    </submittedName>
</protein>
<evidence type="ECO:0000313" key="2">
    <source>
        <dbReference type="Proteomes" id="UP000182567"/>
    </source>
</evidence>
<reference evidence="2" key="1">
    <citation type="submission" date="2016-10" db="EMBL/GenBank/DDBJ databases">
        <title>Pseudomonas frederiksbergensis ERGS4:02 complete genome.</title>
        <authorList>
            <person name="Kumar R."/>
            <person name="Acharya V."/>
            <person name="Singh D."/>
        </authorList>
    </citation>
    <scope>NUCLEOTIDE SEQUENCE [LARGE SCALE GENOMIC DNA]</scope>
    <source>
        <strain evidence="2">ERGS4:02</strain>
    </source>
</reference>
<gene>
    <name evidence="1" type="ORF">BLL42_10805</name>
</gene>
<evidence type="ECO:0000313" key="1">
    <source>
        <dbReference type="EMBL" id="APC16192.1"/>
    </source>
</evidence>
<proteinExistence type="predicted"/>
<dbReference type="EMBL" id="CP017886">
    <property type="protein sequence ID" value="APC16192.1"/>
    <property type="molecule type" value="Genomic_DNA"/>
</dbReference>
<organism evidence="1 2">
    <name type="scientific">Pseudomonas frederiksbergensis</name>
    <dbReference type="NCBI Taxonomy" id="104087"/>
    <lineage>
        <taxon>Bacteria</taxon>
        <taxon>Pseudomonadati</taxon>
        <taxon>Pseudomonadota</taxon>
        <taxon>Gammaproteobacteria</taxon>
        <taxon>Pseudomonadales</taxon>
        <taxon>Pseudomonadaceae</taxon>
        <taxon>Pseudomonas</taxon>
    </lineage>
</organism>